<proteinExistence type="predicted"/>
<dbReference type="Proteomes" id="UP000224460">
    <property type="component" value="Unassembled WGS sequence"/>
</dbReference>
<organism evidence="1 2">
    <name type="scientific">Sporanaerobium hydrogeniformans</name>
    <dbReference type="NCBI Taxonomy" id="3072179"/>
    <lineage>
        <taxon>Bacteria</taxon>
        <taxon>Bacillati</taxon>
        <taxon>Bacillota</taxon>
        <taxon>Clostridia</taxon>
        <taxon>Lachnospirales</taxon>
        <taxon>Lachnospiraceae</taxon>
        <taxon>Sporanaerobium</taxon>
    </lineage>
</organism>
<accession>A0AC61D9H7</accession>
<gene>
    <name evidence="1" type="ORF">CS063_16155</name>
</gene>
<sequence length="496" mass="53899">MKVLFLVVFIVVMIGVGLYSKTKIKNSNDFFLGGRNMGGWITAFAYGTSYFSAVIFIGYAGGLGWKYGVSTTWIGIGNAIFGCFLAWKLLAKKTREMTHKLEARTMPEFFEKRYQSKNMKFMSAIIIFVFLVPYTASVYKGLGYIFESSFGISFNAAIFFMALLTAVYLILGGYVATAINDLIQGVIMLVGSMLMVYYVVTNPAVGGIVEGVRRLGELDPTLSMPFSSSEKALNLFGLVFLTSFGVWGLPQMIHKYYAIKDEAAIKKGTIISTVFALVIGVSAYFSGCLGRLFFIQNGEAVIPAGNPDMIIPVMLEKALPAALMGVIIVLILSASMSTLASLVLISSSTISIDFIKGFIAPQISEKKMMLTMRGFCVLFVALSYVMAVFQNNTIVYLMSLSWGIIAGMFLGPYLFGLWWKKTTKAGAWAGFVAGGGIIVGYLIFEKLGLMSIDMPVVSSAAMIASCIVVPLVSLVSTQMSKAHIEAVFGKTEEVNA</sequence>
<name>A0AC61D9H7_9FIRM</name>
<evidence type="ECO:0000313" key="2">
    <source>
        <dbReference type="Proteomes" id="UP000224460"/>
    </source>
</evidence>
<evidence type="ECO:0000313" key="1">
    <source>
        <dbReference type="EMBL" id="PHV69366.1"/>
    </source>
</evidence>
<protein>
    <submittedName>
        <fullName evidence="1">Sodium:solute symporter</fullName>
    </submittedName>
</protein>
<comment type="caution">
    <text evidence="1">The sequence shown here is derived from an EMBL/GenBank/DDBJ whole genome shotgun (WGS) entry which is preliminary data.</text>
</comment>
<keyword evidence="2" id="KW-1185">Reference proteome</keyword>
<reference evidence="1" key="1">
    <citation type="submission" date="2017-10" db="EMBL/GenBank/DDBJ databases">
        <title>Genome sequence of cellulolytic Lachnospiraceae bacterium XHS1971 isolated from hotspring sediment.</title>
        <authorList>
            <person name="Vasudevan G."/>
            <person name="Joshi A.J."/>
            <person name="Hivarkar S."/>
            <person name="Lanjekar V.B."/>
            <person name="Dhakephalkar P.K."/>
            <person name="Dagar S."/>
        </authorList>
    </citation>
    <scope>NUCLEOTIDE SEQUENCE</scope>
    <source>
        <strain evidence="1">XHS1971</strain>
    </source>
</reference>
<dbReference type="EMBL" id="PEDL01000031">
    <property type="protein sequence ID" value="PHV69366.1"/>
    <property type="molecule type" value="Genomic_DNA"/>
</dbReference>